<gene>
    <name evidence="6" type="ORF">DKW60_23020</name>
</gene>
<dbReference type="InterPro" id="IPR012349">
    <property type="entry name" value="Split_barrel_FMN-bd"/>
</dbReference>
<evidence type="ECO:0000256" key="3">
    <source>
        <dbReference type="ARBA" id="ARBA00022643"/>
    </source>
</evidence>
<keyword evidence="2" id="KW-0285">Flavoprotein</keyword>
<comment type="cofactor">
    <cofactor evidence="1">
        <name>FMN</name>
        <dbReference type="ChEBI" id="CHEBI:58210"/>
    </cofactor>
</comment>
<dbReference type="EMBL" id="QGKM01000124">
    <property type="protein sequence ID" value="PWQ92091.1"/>
    <property type="molecule type" value="Genomic_DNA"/>
</dbReference>
<dbReference type="PANTHER" id="PTHR10851">
    <property type="entry name" value="PYRIDOXINE-5-PHOSPHATE OXIDASE"/>
    <property type="match status" value="1"/>
</dbReference>
<evidence type="ECO:0000256" key="4">
    <source>
        <dbReference type="ARBA" id="ARBA00023002"/>
    </source>
</evidence>
<reference evidence="6 7" key="1">
    <citation type="submission" date="2018-05" db="EMBL/GenBank/DDBJ databases">
        <title>Leucothrix arctica sp. nov., isolated from Arctic seawater.</title>
        <authorList>
            <person name="Choi A."/>
            <person name="Baek K."/>
        </authorList>
    </citation>
    <scope>NUCLEOTIDE SEQUENCE [LARGE SCALE GENOMIC DNA]</scope>
    <source>
        <strain evidence="6 7">JCM 18388</strain>
    </source>
</reference>
<dbReference type="InterPro" id="IPR011576">
    <property type="entry name" value="Pyridox_Oxase_N"/>
</dbReference>
<dbReference type="OrthoDB" id="5736711at2"/>
<feature type="domain" description="Pyridoxamine 5'-phosphate oxidase N-terminal" evidence="5">
    <location>
        <begin position="23"/>
        <end position="133"/>
    </location>
</feature>
<evidence type="ECO:0000313" key="7">
    <source>
        <dbReference type="Proteomes" id="UP000245539"/>
    </source>
</evidence>
<evidence type="ECO:0000259" key="5">
    <source>
        <dbReference type="Pfam" id="PF01243"/>
    </source>
</evidence>
<protein>
    <recommendedName>
        <fullName evidence="5">Pyridoxamine 5'-phosphate oxidase N-terminal domain-containing protein</fullName>
    </recommendedName>
</protein>
<organism evidence="6 7">
    <name type="scientific">Leucothrix pacifica</name>
    <dbReference type="NCBI Taxonomy" id="1247513"/>
    <lineage>
        <taxon>Bacteria</taxon>
        <taxon>Pseudomonadati</taxon>
        <taxon>Pseudomonadota</taxon>
        <taxon>Gammaproteobacteria</taxon>
        <taxon>Thiotrichales</taxon>
        <taxon>Thiotrichaceae</taxon>
        <taxon>Leucothrix</taxon>
    </lineage>
</organism>
<evidence type="ECO:0000256" key="2">
    <source>
        <dbReference type="ARBA" id="ARBA00022630"/>
    </source>
</evidence>
<keyword evidence="3" id="KW-0288">FMN</keyword>
<dbReference type="GO" id="GO:0004733">
    <property type="term" value="F:pyridoxamine phosphate oxidase activity"/>
    <property type="evidence" value="ECO:0007669"/>
    <property type="project" value="InterPro"/>
</dbReference>
<keyword evidence="7" id="KW-1185">Reference proteome</keyword>
<dbReference type="Proteomes" id="UP000245539">
    <property type="component" value="Unassembled WGS sequence"/>
</dbReference>
<dbReference type="GO" id="GO:0008615">
    <property type="term" value="P:pyridoxine biosynthetic process"/>
    <property type="evidence" value="ECO:0007669"/>
    <property type="project" value="InterPro"/>
</dbReference>
<dbReference type="SUPFAM" id="SSF50475">
    <property type="entry name" value="FMN-binding split barrel"/>
    <property type="match status" value="1"/>
</dbReference>
<dbReference type="AlphaFoldDB" id="A0A317C1N0"/>
<dbReference type="Pfam" id="PF01243">
    <property type="entry name" value="PNPOx_N"/>
    <property type="match status" value="1"/>
</dbReference>
<evidence type="ECO:0000313" key="6">
    <source>
        <dbReference type="EMBL" id="PWQ92091.1"/>
    </source>
</evidence>
<comment type="caution">
    <text evidence="6">The sequence shown here is derived from an EMBL/GenBank/DDBJ whole genome shotgun (WGS) entry which is preliminary data.</text>
</comment>
<accession>A0A317C1N0</accession>
<dbReference type="InterPro" id="IPR000659">
    <property type="entry name" value="Pyridox_Oxase"/>
</dbReference>
<dbReference type="GO" id="GO:0010181">
    <property type="term" value="F:FMN binding"/>
    <property type="evidence" value="ECO:0007669"/>
    <property type="project" value="InterPro"/>
</dbReference>
<sequence length="194" mass="21895">MLNGNELFKSLHAEAVNLGDPCANFITFTTVDAAGKPHSRTLTVRSVKDSQIVVGVNSDSPKMHELKSNHKWELSGFWPVRMVQFRIRGSVVSSRPDSLREGWKKKNTHSRLADIYQAEVREQSSILENRAQLLSEISTLAETANLDAIPESLIALEFSPNFYEIWIGSEVDRLPDRTVHRLIDGNWKTEVLVP</sequence>
<keyword evidence="4" id="KW-0560">Oxidoreductase</keyword>
<proteinExistence type="predicted"/>
<evidence type="ECO:0000256" key="1">
    <source>
        <dbReference type="ARBA" id="ARBA00001917"/>
    </source>
</evidence>
<dbReference type="PANTHER" id="PTHR10851:SF0">
    <property type="entry name" value="PYRIDOXINE-5'-PHOSPHATE OXIDASE"/>
    <property type="match status" value="1"/>
</dbReference>
<name>A0A317C1N0_9GAMM</name>
<dbReference type="Gene3D" id="2.30.110.10">
    <property type="entry name" value="Electron Transport, Fmn-binding Protein, Chain A"/>
    <property type="match status" value="1"/>
</dbReference>
<dbReference type="RefSeq" id="WP_109839988.1">
    <property type="nucleotide sequence ID" value="NZ_QGKM01000124.1"/>
</dbReference>